<evidence type="ECO:0000259" key="13">
    <source>
        <dbReference type="Pfam" id="PF01288"/>
    </source>
</evidence>
<evidence type="ECO:0000256" key="4">
    <source>
        <dbReference type="ARBA" id="ARBA00016218"/>
    </source>
</evidence>
<name>A0A7U4DN68_DESPD</name>
<dbReference type="KEGG" id="dpr:Despr_0524"/>
<dbReference type="InterPro" id="IPR000550">
    <property type="entry name" value="Hppk"/>
</dbReference>
<dbReference type="Gene3D" id="3.30.70.560">
    <property type="entry name" value="7,8-Dihydro-6-hydroxymethylpterin-pyrophosphokinase HPPK"/>
    <property type="match status" value="1"/>
</dbReference>
<keyword evidence="7" id="KW-0418">Kinase</keyword>
<dbReference type="UniPathway" id="UPA00077">
    <property type="reaction ID" value="UER00155"/>
</dbReference>
<dbReference type="EC" id="2.7.6.3" evidence="3"/>
<dbReference type="AlphaFoldDB" id="A0A7U4DN68"/>
<dbReference type="PANTHER" id="PTHR43071">
    <property type="entry name" value="2-AMINO-4-HYDROXY-6-HYDROXYMETHYLDIHYDROPTERIDINE PYROPHOSPHOKINASE"/>
    <property type="match status" value="1"/>
</dbReference>
<sequence>MAHEAVIGMGSNMGKSRQILHAAWLALHEHPDIAPLVLSSPYRSQPVGMDSNRWFINAVALVHSRLSPFNLLQVLQAIENRHGRRRSPQASGYQDRTLDLDLLLYDDRILRTPHLVLPHPRLTQRRFVLEPLCEIAADRIHPISRIPLRSLLLDGEKELFHQHVEKVSWGIAGGGPSSRE</sequence>
<reference evidence="14 15" key="1">
    <citation type="journal article" date="2011" name="Stand. Genomic Sci.">
        <title>Complete genome sequence of Desulfobulbus propionicus type strain (1pr3).</title>
        <authorList>
            <person name="Pagani I."/>
            <person name="Lapidus A."/>
            <person name="Nolan M."/>
            <person name="Lucas S."/>
            <person name="Hammon N."/>
            <person name="Deshpande S."/>
            <person name="Cheng J.F."/>
            <person name="Chertkov O."/>
            <person name="Davenport K."/>
            <person name="Tapia R."/>
            <person name="Han C."/>
            <person name="Goodwin L."/>
            <person name="Pitluck S."/>
            <person name="Liolios K."/>
            <person name="Mavromatis K."/>
            <person name="Ivanova N."/>
            <person name="Mikhailova N."/>
            <person name="Pati A."/>
            <person name="Chen A."/>
            <person name="Palaniappan K."/>
            <person name="Land M."/>
            <person name="Hauser L."/>
            <person name="Chang Y.J."/>
            <person name="Jeffries C.D."/>
            <person name="Detter J.C."/>
            <person name="Brambilla E."/>
            <person name="Kannan K.P."/>
            <person name="Djao O.D."/>
            <person name="Rohde M."/>
            <person name="Pukall R."/>
            <person name="Spring S."/>
            <person name="Goker M."/>
            <person name="Sikorski J."/>
            <person name="Woyke T."/>
            <person name="Bristow J."/>
            <person name="Eisen J.A."/>
            <person name="Markowitz V."/>
            <person name="Hugenholtz P."/>
            <person name="Kyrpides N.C."/>
            <person name="Klenk H.P."/>
        </authorList>
    </citation>
    <scope>NUCLEOTIDE SEQUENCE [LARGE SCALE GENOMIC DNA]</scope>
    <source>
        <strain evidence="15">ATCC 33891 / DSM 2032 / 1pr3</strain>
    </source>
</reference>
<keyword evidence="6" id="KW-0547">Nucleotide-binding</keyword>
<dbReference type="GO" id="GO:0005524">
    <property type="term" value="F:ATP binding"/>
    <property type="evidence" value="ECO:0007669"/>
    <property type="project" value="UniProtKB-KW"/>
</dbReference>
<evidence type="ECO:0000256" key="6">
    <source>
        <dbReference type="ARBA" id="ARBA00022741"/>
    </source>
</evidence>
<evidence type="ECO:0000256" key="11">
    <source>
        <dbReference type="ARBA" id="ARBA00029766"/>
    </source>
</evidence>
<evidence type="ECO:0000313" key="15">
    <source>
        <dbReference type="Proteomes" id="UP000006365"/>
    </source>
</evidence>
<dbReference type="CDD" id="cd00483">
    <property type="entry name" value="HPPK"/>
    <property type="match status" value="1"/>
</dbReference>
<evidence type="ECO:0000256" key="8">
    <source>
        <dbReference type="ARBA" id="ARBA00022840"/>
    </source>
</evidence>
<accession>A0A7U4DN68</accession>
<comment type="similarity">
    <text evidence="2">Belongs to the HPPK family.</text>
</comment>
<organism evidence="14 15">
    <name type="scientific">Desulfobulbus propionicus (strain ATCC 33891 / DSM 2032 / VKM B-1956 / 1pr3)</name>
    <dbReference type="NCBI Taxonomy" id="577650"/>
    <lineage>
        <taxon>Bacteria</taxon>
        <taxon>Pseudomonadati</taxon>
        <taxon>Thermodesulfobacteriota</taxon>
        <taxon>Desulfobulbia</taxon>
        <taxon>Desulfobulbales</taxon>
        <taxon>Desulfobulbaceae</taxon>
        <taxon>Desulfobulbus</taxon>
    </lineage>
</organism>
<keyword evidence="9" id="KW-0289">Folate biosynthesis</keyword>
<dbReference type="EMBL" id="CP002364">
    <property type="protein sequence ID" value="ADW16704.1"/>
    <property type="molecule type" value="Genomic_DNA"/>
</dbReference>
<keyword evidence="5" id="KW-0808">Transferase</keyword>
<evidence type="ECO:0000256" key="12">
    <source>
        <dbReference type="ARBA" id="ARBA00033413"/>
    </source>
</evidence>
<feature type="domain" description="7,8-dihydro-6-hydroxymethylpterin-pyrophosphokinase" evidence="13">
    <location>
        <begin position="6"/>
        <end position="136"/>
    </location>
</feature>
<comment type="function">
    <text evidence="10">Catalyzes the transfer of pyrophosphate from adenosine triphosphate (ATP) to 6-hydroxymethyl-7,8-dihydropterin, an enzymatic step in folate biosynthesis pathway.</text>
</comment>
<dbReference type="Pfam" id="PF01288">
    <property type="entry name" value="HPPK"/>
    <property type="match status" value="1"/>
</dbReference>
<dbReference type="Proteomes" id="UP000006365">
    <property type="component" value="Chromosome"/>
</dbReference>
<keyword evidence="8" id="KW-0067">ATP-binding</keyword>
<evidence type="ECO:0000256" key="1">
    <source>
        <dbReference type="ARBA" id="ARBA00005051"/>
    </source>
</evidence>
<evidence type="ECO:0000256" key="3">
    <source>
        <dbReference type="ARBA" id="ARBA00013253"/>
    </source>
</evidence>
<dbReference type="GO" id="GO:0003848">
    <property type="term" value="F:2-amino-4-hydroxy-6-hydroxymethyldihydropteridine diphosphokinase activity"/>
    <property type="evidence" value="ECO:0007669"/>
    <property type="project" value="UniProtKB-EC"/>
</dbReference>
<evidence type="ECO:0000256" key="2">
    <source>
        <dbReference type="ARBA" id="ARBA00005810"/>
    </source>
</evidence>
<proteinExistence type="inferred from homology"/>
<dbReference type="SUPFAM" id="SSF55083">
    <property type="entry name" value="6-hydroxymethyl-7,8-dihydropterin pyrophosphokinase, HPPK"/>
    <property type="match status" value="1"/>
</dbReference>
<gene>
    <name evidence="14" type="ordered locus">Despr_0524</name>
</gene>
<dbReference type="GO" id="GO:0046654">
    <property type="term" value="P:tetrahydrofolate biosynthetic process"/>
    <property type="evidence" value="ECO:0007669"/>
    <property type="project" value="UniProtKB-UniPathway"/>
</dbReference>
<evidence type="ECO:0000256" key="7">
    <source>
        <dbReference type="ARBA" id="ARBA00022777"/>
    </source>
</evidence>
<dbReference type="GO" id="GO:0016301">
    <property type="term" value="F:kinase activity"/>
    <property type="evidence" value="ECO:0007669"/>
    <property type="project" value="UniProtKB-KW"/>
</dbReference>
<dbReference type="GO" id="GO:0046656">
    <property type="term" value="P:folic acid biosynthetic process"/>
    <property type="evidence" value="ECO:0007669"/>
    <property type="project" value="UniProtKB-KW"/>
</dbReference>
<keyword evidence="15" id="KW-1185">Reference proteome</keyword>
<evidence type="ECO:0000256" key="9">
    <source>
        <dbReference type="ARBA" id="ARBA00022909"/>
    </source>
</evidence>
<dbReference type="NCBIfam" id="TIGR01498">
    <property type="entry name" value="folK"/>
    <property type="match status" value="1"/>
</dbReference>
<protein>
    <recommendedName>
        <fullName evidence="4">2-amino-4-hydroxy-6-hydroxymethyldihydropteridine pyrophosphokinase</fullName>
        <ecNumber evidence="3">2.7.6.3</ecNumber>
    </recommendedName>
    <alternativeName>
        <fullName evidence="11">6-hydroxymethyl-7,8-dihydropterin pyrophosphokinase</fullName>
    </alternativeName>
    <alternativeName>
        <fullName evidence="12">7,8-dihydro-6-hydroxymethylpterin-pyrophosphokinase</fullName>
    </alternativeName>
</protein>
<evidence type="ECO:0000256" key="5">
    <source>
        <dbReference type="ARBA" id="ARBA00022679"/>
    </source>
</evidence>
<evidence type="ECO:0000313" key="14">
    <source>
        <dbReference type="EMBL" id="ADW16704.1"/>
    </source>
</evidence>
<evidence type="ECO:0000256" key="10">
    <source>
        <dbReference type="ARBA" id="ARBA00029409"/>
    </source>
</evidence>
<dbReference type="PANTHER" id="PTHR43071:SF1">
    <property type="entry name" value="2-AMINO-4-HYDROXY-6-HYDROXYMETHYLDIHYDROPTERIDINE PYROPHOSPHOKINASE"/>
    <property type="match status" value="1"/>
</dbReference>
<comment type="pathway">
    <text evidence="1">Cofactor biosynthesis; tetrahydrofolate biosynthesis; 2-amino-4-hydroxy-6-hydroxymethyl-7,8-dihydropteridine diphosphate from 7,8-dihydroneopterin triphosphate: step 4/4.</text>
</comment>
<dbReference type="InterPro" id="IPR035907">
    <property type="entry name" value="Hppk_sf"/>
</dbReference>